<accession>A0A645F3X0</accession>
<dbReference type="InterPro" id="IPR023346">
    <property type="entry name" value="Lysozyme-like_dom_sf"/>
</dbReference>
<dbReference type="Gene3D" id="1.10.530.10">
    <property type="match status" value="1"/>
</dbReference>
<dbReference type="EMBL" id="VSSQ01055058">
    <property type="protein sequence ID" value="MPN08961.1"/>
    <property type="molecule type" value="Genomic_DNA"/>
</dbReference>
<name>A0A645F3X0_9ZZZZ</name>
<proteinExistence type="predicted"/>
<dbReference type="AlphaFoldDB" id="A0A645F3X0"/>
<dbReference type="Pfam" id="PF01464">
    <property type="entry name" value="SLT"/>
    <property type="match status" value="1"/>
</dbReference>
<gene>
    <name evidence="3" type="primary">mltC_13</name>
    <name evidence="3" type="ORF">SDC9_156249</name>
</gene>
<keyword evidence="1" id="KW-1133">Transmembrane helix</keyword>
<feature type="transmembrane region" description="Helical" evidence="1">
    <location>
        <begin position="20"/>
        <end position="43"/>
    </location>
</feature>
<comment type="caution">
    <text evidence="3">The sequence shown here is derived from an EMBL/GenBank/DDBJ whole genome shotgun (WGS) entry which is preliminary data.</text>
</comment>
<sequence length="212" mass="24177">MSSKNKLSSRRKNKNNHTGIRTILAILAVAVTGAAAVIVYIVISYKPEEIMLPLMYEENINKYSEEYSIPAYTIYSVIKCESSFNPDAVSRAGAIGLMQIMPSTFEWLCEFTGEDCDPQKLYDPDTNIKYGTMFLSRLYAQFGSWDIVHAAYNAGQGRVLSWLSDDRYSKDGKLTDIPIKETKAYLSRINQYKELYKSTYASKGWNDYDDNR</sequence>
<evidence type="ECO:0000313" key="3">
    <source>
        <dbReference type="EMBL" id="MPN08961.1"/>
    </source>
</evidence>
<evidence type="ECO:0000256" key="1">
    <source>
        <dbReference type="SAM" id="Phobius"/>
    </source>
</evidence>
<feature type="domain" description="Transglycosylase SLT" evidence="2">
    <location>
        <begin position="59"/>
        <end position="170"/>
    </location>
</feature>
<dbReference type="PANTHER" id="PTHR37423">
    <property type="entry name" value="SOLUBLE LYTIC MUREIN TRANSGLYCOSYLASE-RELATED"/>
    <property type="match status" value="1"/>
</dbReference>
<keyword evidence="1" id="KW-0812">Transmembrane</keyword>
<dbReference type="SUPFAM" id="SSF53955">
    <property type="entry name" value="Lysozyme-like"/>
    <property type="match status" value="1"/>
</dbReference>
<dbReference type="InterPro" id="IPR008258">
    <property type="entry name" value="Transglycosylase_SLT_dom_1"/>
</dbReference>
<dbReference type="PANTHER" id="PTHR37423:SF2">
    <property type="entry name" value="MEMBRANE-BOUND LYTIC MUREIN TRANSGLYCOSYLASE C"/>
    <property type="match status" value="1"/>
</dbReference>
<organism evidence="3">
    <name type="scientific">bioreactor metagenome</name>
    <dbReference type="NCBI Taxonomy" id="1076179"/>
    <lineage>
        <taxon>unclassified sequences</taxon>
        <taxon>metagenomes</taxon>
        <taxon>ecological metagenomes</taxon>
    </lineage>
</organism>
<dbReference type="CDD" id="cd16896">
    <property type="entry name" value="LT_Slt70-like"/>
    <property type="match status" value="1"/>
</dbReference>
<reference evidence="3" key="1">
    <citation type="submission" date="2019-08" db="EMBL/GenBank/DDBJ databases">
        <authorList>
            <person name="Kucharzyk K."/>
            <person name="Murdoch R.W."/>
            <person name="Higgins S."/>
            <person name="Loffler F."/>
        </authorList>
    </citation>
    <scope>NUCLEOTIDE SEQUENCE</scope>
</reference>
<evidence type="ECO:0000259" key="2">
    <source>
        <dbReference type="Pfam" id="PF01464"/>
    </source>
</evidence>
<protein>
    <submittedName>
        <fullName evidence="3">Membrane-bound lytic murein transglycosylase C</fullName>
    </submittedName>
</protein>
<keyword evidence="1" id="KW-0472">Membrane</keyword>